<dbReference type="SMART" id="SM00342">
    <property type="entry name" value="HTH_ARAC"/>
    <property type="match status" value="1"/>
</dbReference>
<gene>
    <name evidence="5" type="ORF">JOL79_29915</name>
</gene>
<name>A0A940WLS8_9ACTN</name>
<dbReference type="AlphaFoldDB" id="A0A940WLS8"/>
<dbReference type="EMBL" id="JAFCNB010000025">
    <property type="protein sequence ID" value="MBP2708004.1"/>
    <property type="molecule type" value="Genomic_DNA"/>
</dbReference>
<comment type="caution">
    <text evidence="5">The sequence shown here is derived from an EMBL/GenBank/DDBJ whole genome shotgun (WGS) entry which is preliminary data.</text>
</comment>
<dbReference type="InterPro" id="IPR018062">
    <property type="entry name" value="HTH_AraC-typ_CS"/>
</dbReference>
<dbReference type="Gene3D" id="1.10.10.60">
    <property type="entry name" value="Homeodomain-like"/>
    <property type="match status" value="1"/>
</dbReference>
<dbReference type="RefSeq" id="WP_210159298.1">
    <property type="nucleotide sequence ID" value="NZ_JAFCNB010000025.1"/>
</dbReference>
<feature type="domain" description="HTH araC/xylS-type" evidence="4">
    <location>
        <begin position="124"/>
        <end position="183"/>
    </location>
</feature>
<keyword evidence="6" id="KW-1185">Reference proteome</keyword>
<dbReference type="InterPro" id="IPR020449">
    <property type="entry name" value="Tscrpt_reg_AraC-type_HTH"/>
</dbReference>
<dbReference type="Pfam" id="PF12852">
    <property type="entry name" value="Cupin_6"/>
    <property type="match status" value="1"/>
</dbReference>
<evidence type="ECO:0000313" key="6">
    <source>
        <dbReference type="Proteomes" id="UP000674234"/>
    </source>
</evidence>
<evidence type="ECO:0000256" key="3">
    <source>
        <dbReference type="ARBA" id="ARBA00023163"/>
    </source>
</evidence>
<dbReference type="PRINTS" id="PR00032">
    <property type="entry name" value="HTHARAC"/>
</dbReference>
<accession>A0A940WLS8</accession>
<dbReference type="PROSITE" id="PS00041">
    <property type="entry name" value="HTH_ARAC_FAMILY_1"/>
    <property type="match status" value="1"/>
</dbReference>
<dbReference type="PANTHER" id="PTHR46796:SF13">
    <property type="entry name" value="HTH-TYPE TRANSCRIPTIONAL ACTIVATOR RHAS"/>
    <property type="match status" value="1"/>
</dbReference>
<organism evidence="5 6">
    <name type="scientific">Microbispora oryzae</name>
    <dbReference type="NCBI Taxonomy" id="2806554"/>
    <lineage>
        <taxon>Bacteria</taxon>
        <taxon>Bacillati</taxon>
        <taxon>Actinomycetota</taxon>
        <taxon>Actinomycetes</taxon>
        <taxon>Streptosporangiales</taxon>
        <taxon>Streptosporangiaceae</taxon>
        <taxon>Microbispora</taxon>
    </lineage>
</organism>
<keyword evidence="2" id="KW-0238">DNA-binding</keyword>
<dbReference type="GO" id="GO:0043565">
    <property type="term" value="F:sequence-specific DNA binding"/>
    <property type="evidence" value="ECO:0007669"/>
    <property type="project" value="InterPro"/>
</dbReference>
<dbReference type="SUPFAM" id="SSF46689">
    <property type="entry name" value="Homeodomain-like"/>
    <property type="match status" value="1"/>
</dbReference>
<dbReference type="Proteomes" id="UP000674234">
    <property type="component" value="Unassembled WGS sequence"/>
</dbReference>
<protein>
    <submittedName>
        <fullName evidence="5">Helix-turn-helix transcriptional regulator</fullName>
    </submittedName>
</protein>
<evidence type="ECO:0000259" key="4">
    <source>
        <dbReference type="PROSITE" id="PS01124"/>
    </source>
</evidence>
<dbReference type="GO" id="GO:0003700">
    <property type="term" value="F:DNA-binding transcription factor activity"/>
    <property type="evidence" value="ECO:0007669"/>
    <property type="project" value="InterPro"/>
</dbReference>
<evidence type="ECO:0000256" key="2">
    <source>
        <dbReference type="ARBA" id="ARBA00023125"/>
    </source>
</evidence>
<dbReference type="InterPro" id="IPR018060">
    <property type="entry name" value="HTH_AraC"/>
</dbReference>
<reference evidence="5" key="1">
    <citation type="submission" date="2021-02" db="EMBL/GenBank/DDBJ databases">
        <title>Draft genome sequence of Microbispora sp. RL4-1S isolated from rice leaves in Thailand.</title>
        <authorList>
            <person name="Muangham S."/>
            <person name="Duangmal K."/>
        </authorList>
    </citation>
    <scope>NUCLEOTIDE SEQUENCE</scope>
    <source>
        <strain evidence="5">RL4-1S</strain>
    </source>
</reference>
<keyword evidence="3" id="KW-0804">Transcription</keyword>
<dbReference type="PANTHER" id="PTHR46796">
    <property type="entry name" value="HTH-TYPE TRANSCRIPTIONAL ACTIVATOR RHAS-RELATED"/>
    <property type="match status" value="1"/>
</dbReference>
<dbReference type="InterPro" id="IPR009057">
    <property type="entry name" value="Homeodomain-like_sf"/>
</dbReference>
<dbReference type="Pfam" id="PF12833">
    <property type="entry name" value="HTH_18"/>
    <property type="match status" value="1"/>
</dbReference>
<dbReference type="InterPro" id="IPR032783">
    <property type="entry name" value="AraC_lig"/>
</dbReference>
<proteinExistence type="predicted"/>
<dbReference type="PROSITE" id="PS01124">
    <property type="entry name" value="HTH_ARAC_FAMILY_2"/>
    <property type="match status" value="1"/>
</dbReference>
<evidence type="ECO:0000313" key="5">
    <source>
        <dbReference type="EMBL" id="MBP2708004.1"/>
    </source>
</evidence>
<sequence length="196" mass="21085">MPAALSVPLHDATGAAAAGAEGVEGVEYVGEALLSAAFLRAAVDLLGSELRRPPRPGADAVLPTLLDLLLLYILRAWFSERRSHDDSHTGWAAALHDPFIAAALRAIHAEAGRQWTVEELYLVGQPPLTYLTWWRLTTAARLLRTCDAPVNTIAHQVGYTSPYAFTHAFKRQYGTPPGAYRHHAATDGVGDGPAIT</sequence>
<evidence type="ECO:0000256" key="1">
    <source>
        <dbReference type="ARBA" id="ARBA00023015"/>
    </source>
</evidence>
<keyword evidence="1" id="KW-0805">Transcription regulation</keyword>
<dbReference type="InterPro" id="IPR050204">
    <property type="entry name" value="AraC_XylS_family_regulators"/>
</dbReference>